<keyword evidence="1" id="KW-0732">Signal</keyword>
<feature type="chain" id="PRO_5008680769" description="PepSY domain-containing protein" evidence="1">
    <location>
        <begin position="26"/>
        <end position="140"/>
    </location>
</feature>
<dbReference type="OrthoDB" id="8456380at2"/>
<dbReference type="AlphaFoldDB" id="A0A1C3RI53"/>
<dbReference type="Proteomes" id="UP000231658">
    <property type="component" value="Unassembled WGS sequence"/>
</dbReference>
<organism evidence="2 3">
    <name type="scientific">Candidatus Terasakiella magnetica</name>
    <dbReference type="NCBI Taxonomy" id="1867952"/>
    <lineage>
        <taxon>Bacteria</taxon>
        <taxon>Pseudomonadati</taxon>
        <taxon>Pseudomonadota</taxon>
        <taxon>Alphaproteobacteria</taxon>
        <taxon>Rhodospirillales</taxon>
        <taxon>Terasakiellaceae</taxon>
        <taxon>Terasakiella</taxon>
    </lineage>
</organism>
<name>A0A1C3RI53_9PROT</name>
<keyword evidence="3" id="KW-1185">Reference proteome</keyword>
<proteinExistence type="predicted"/>
<reference evidence="2 3" key="1">
    <citation type="submission" date="2016-07" db="EMBL/GenBank/DDBJ databases">
        <authorList>
            <person name="Lefevre C.T."/>
        </authorList>
    </citation>
    <scope>NUCLEOTIDE SEQUENCE [LARGE SCALE GENOMIC DNA]</scope>
    <source>
        <strain evidence="2">PR1</strain>
    </source>
</reference>
<gene>
    <name evidence="2" type="ORF">MTBPR1_30315</name>
</gene>
<dbReference type="STRING" id="1867952.MTBPR1_30315"/>
<evidence type="ECO:0000313" key="3">
    <source>
        <dbReference type="Proteomes" id="UP000231658"/>
    </source>
</evidence>
<dbReference type="EMBL" id="FLYE01000023">
    <property type="protein sequence ID" value="SCA56945.1"/>
    <property type="molecule type" value="Genomic_DNA"/>
</dbReference>
<protein>
    <recommendedName>
        <fullName evidence="4">PepSY domain-containing protein</fullName>
    </recommendedName>
</protein>
<evidence type="ECO:0000256" key="1">
    <source>
        <dbReference type="SAM" id="SignalP"/>
    </source>
</evidence>
<feature type="signal peptide" evidence="1">
    <location>
        <begin position="1"/>
        <end position="25"/>
    </location>
</feature>
<dbReference type="RefSeq" id="WP_069188996.1">
    <property type="nucleotide sequence ID" value="NZ_FLYE01000023.1"/>
</dbReference>
<evidence type="ECO:0000313" key="2">
    <source>
        <dbReference type="EMBL" id="SCA56945.1"/>
    </source>
</evidence>
<accession>A0A1C3RI53</accession>
<sequence length="140" mass="15388">MKRTTLILSAVSALALVGLTTMAIADDDDDGRGWCPKGKYGKGGEYGHMHRGEHMGMGFMGGKHMARFMKDGDFDLKLTPERVKEIMEGKLAWRGNDNLKVGEVTLDKDGKIIAQLVTKDNSLVETFVVDPKTGFKGPMR</sequence>
<evidence type="ECO:0008006" key="4">
    <source>
        <dbReference type="Google" id="ProtNLM"/>
    </source>
</evidence>